<dbReference type="AlphaFoldDB" id="D7L4U2"/>
<evidence type="ECO:0000313" key="1">
    <source>
        <dbReference type="EMBL" id="EFH59205.1"/>
    </source>
</evidence>
<dbReference type="HOGENOM" id="CLU_2267446_0_0_1"/>
<sequence>MRGVPDPSTLDPSRGVAVASYAPLVGFASGDLGFFSEVRSALFPAITASTARLFGFASGNLGYNSEVVRLLLRILQKFRVNWIALMAPSGRALSVKVPGTGVK</sequence>
<keyword evidence="2" id="KW-1185">Reference proteome</keyword>
<name>D7L4U2_ARALL</name>
<protein>
    <submittedName>
        <fullName evidence="1">Predicted protein</fullName>
    </submittedName>
</protein>
<evidence type="ECO:0000313" key="2">
    <source>
        <dbReference type="Proteomes" id="UP000008694"/>
    </source>
</evidence>
<proteinExistence type="predicted"/>
<dbReference type="Proteomes" id="UP000008694">
    <property type="component" value="Unassembled WGS sequence"/>
</dbReference>
<accession>D7L4U2</accession>
<reference evidence="2" key="1">
    <citation type="journal article" date="2011" name="Nat. Genet.">
        <title>The Arabidopsis lyrata genome sequence and the basis of rapid genome size change.</title>
        <authorList>
            <person name="Hu T.T."/>
            <person name="Pattyn P."/>
            <person name="Bakker E.G."/>
            <person name="Cao J."/>
            <person name="Cheng J.-F."/>
            <person name="Clark R.M."/>
            <person name="Fahlgren N."/>
            <person name="Fawcett J.A."/>
            <person name="Grimwood J."/>
            <person name="Gundlach H."/>
            <person name="Haberer G."/>
            <person name="Hollister J.D."/>
            <person name="Ossowski S."/>
            <person name="Ottilar R.P."/>
            <person name="Salamov A.A."/>
            <person name="Schneeberger K."/>
            <person name="Spannagl M."/>
            <person name="Wang X."/>
            <person name="Yang L."/>
            <person name="Nasrallah M.E."/>
            <person name="Bergelson J."/>
            <person name="Carrington J.C."/>
            <person name="Gaut B.S."/>
            <person name="Schmutz J."/>
            <person name="Mayer K.F.X."/>
            <person name="Van de Peer Y."/>
            <person name="Grigoriev I.V."/>
            <person name="Nordborg M."/>
            <person name="Weigel D."/>
            <person name="Guo Y.-L."/>
        </authorList>
    </citation>
    <scope>NUCLEOTIDE SEQUENCE [LARGE SCALE GENOMIC DNA]</scope>
    <source>
        <strain evidence="2">cv. MN47</strain>
    </source>
</reference>
<dbReference type="EMBL" id="GL348715">
    <property type="protein sequence ID" value="EFH59205.1"/>
    <property type="molecule type" value="Genomic_DNA"/>
</dbReference>
<dbReference type="Gramene" id="Al_scaffold_0003_1617">
    <property type="protein sequence ID" value="Al_scaffold_0003_1617"/>
    <property type="gene ID" value="Al_scaffold_0003_1617"/>
</dbReference>
<organism evidence="2">
    <name type="scientific">Arabidopsis lyrata subsp. lyrata</name>
    <name type="common">Lyre-leaved rock-cress</name>
    <dbReference type="NCBI Taxonomy" id="81972"/>
    <lineage>
        <taxon>Eukaryota</taxon>
        <taxon>Viridiplantae</taxon>
        <taxon>Streptophyta</taxon>
        <taxon>Embryophyta</taxon>
        <taxon>Tracheophyta</taxon>
        <taxon>Spermatophyta</taxon>
        <taxon>Magnoliopsida</taxon>
        <taxon>eudicotyledons</taxon>
        <taxon>Gunneridae</taxon>
        <taxon>Pentapetalae</taxon>
        <taxon>rosids</taxon>
        <taxon>malvids</taxon>
        <taxon>Brassicales</taxon>
        <taxon>Brassicaceae</taxon>
        <taxon>Camelineae</taxon>
        <taxon>Arabidopsis</taxon>
    </lineage>
</organism>
<gene>
    <name evidence="1" type="ORF">ARALYDRAFT_672420</name>
</gene>